<organism evidence="1 2">
    <name type="scientific">Carpinus fangiana</name>
    <dbReference type="NCBI Taxonomy" id="176857"/>
    <lineage>
        <taxon>Eukaryota</taxon>
        <taxon>Viridiplantae</taxon>
        <taxon>Streptophyta</taxon>
        <taxon>Embryophyta</taxon>
        <taxon>Tracheophyta</taxon>
        <taxon>Spermatophyta</taxon>
        <taxon>Magnoliopsida</taxon>
        <taxon>eudicotyledons</taxon>
        <taxon>Gunneridae</taxon>
        <taxon>Pentapetalae</taxon>
        <taxon>rosids</taxon>
        <taxon>fabids</taxon>
        <taxon>Fagales</taxon>
        <taxon>Betulaceae</taxon>
        <taxon>Carpinus</taxon>
    </lineage>
</organism>
<evidence type="ECO:0000313" key="1">
    <source>
        <dbReference type="EMBL" id="KAE8126194.1"/>
    </source>
</evidence>
<gene>
    <name evidence="1" type="ORF">FH972_020935</name>
</gene>
<dbReference type="EMBL" id="CM017328">
    <property type="protein sequence ID" value="KAE8126194.1"/>
    <property type="molecule type" value="Genomic_DNA"/>
</dbReference>
<protein>
    <submittedName>
        <fullName evidence="1">Uncharacterized protein</fullName>
    </submittedName>
</protein>
<sequence>MAEGDEDGQEPIAAAREVETATYAGNQIGPTVGKLEEGKMVDSHVSNEGPGSESLGLVAVSPPVHNIIVQSILLHNIIVQSILENCAIVVSHYNERERERVSSHWWSMNPLAGGPRSEVKRAAEMEGRGSVMEMG</sequence>
<dbReference type="AlphaFoldDB" id="A0A5N6RZ79"/>
<name>A0A5N6RZ79_9ROSI</name>
<accession>A0A5N6RZ79</accession>
<proteinExistence type="predicted"/>
<keyword evidence="2" id="KW-1185">Reference proteome</keyword>
<evidence type="ECO:0000313" key="2">
    <source>
        <dbReference type="Proteomes" id="UP000327013"/>
    </source>
</evidence>
<dbReference type="Proteomes" id="UP000327013">
    <property type="component" value="Chromosome 8"/>
</dbReference>
<reference evidence="1 2" key="1">
    <citation type="submission" date="2019-06" db="EMBL/GenBank/DDBJ databases">
        <title>A chromosomal-level reference genome of Carpinus fangiana (Coryloideae, Betulaceae).</title>
        <authorList>
            <person name="Yang X."/>
            <person name="Wang Z."/>
            <person name="Zhang L."/>
            <person name="Hao G."/>
            <person name="Liu J."/>
            <person name="Yang Y."/>
        </authorList>
    </citation>
    <scope>NUCLEOTIDE SEQUENCE [LARGE SCALE GENOMIC DNA]</scope>
    <source>
        <strain evidence="1">Cfa_2016G</strain>
        <tissue evidence="1">Leaf</tissue>
    </source>
</reference>